<evidence type="ECO:0000259" key="10">
    <source>
        <dbReference type="PROSITE" id="PS50011"/>
    </source>
</evidence>
<dbReference type="EnsemblPlants" id="EMT04024">
    <property type="protein sequence ID" value="EMT04024"/>
    <property type="gene ID" value="F775_13448"/>
</dbReference>
<evidence type="ECO:0000313" key="11">
    <source>
        <dbReference type="EnsemblPlants" id="EMT04024"/>
    </source>
</evidence>
<keyword evidence="3" id="KW-0808">Transferase</keyword>
<sequence length="709" mass="80514">MDRHSSTTQSDLERMLWDEKVEPKALPLSLLEDITNGFSDEREIGRGGFAVVYKGMLENGEAIAVKRLSKTYMYEKEFLREVECLIKVKHKNVVRFIGYCVDSQGRADSYNGKFVMADVLQRLLCFEYLPHGALDQYITDASTGLDWRKRYKIINGVCEGLHYLHQNRIIHLDLKPQNILLDDNMLPKIADFGLARGYLAPEFSNREVTYRFDLYSLGVIIIEILTGKRGYEDVENILESWSYRLDKSERDIQLEQVRVCAEIGIECIESNPAKRPVSVQHIITRLDETRSMDSSIEAAVTRSSRPQVEADSGDLHCGGLKESSEMSSVSELVDEVMSVAVCATSSDQLRQISPPKGLEEMDNEFKLNFYSGKNKSMPCQTKNEWRILVNRKRGRFIILQTIKLFVVSKSNYAREAPKLRVLASRNHYHFEQYRDQLSEAVVGRTHQKRPDELVAVRLLKSRSSLLEHFTLDTLRAATEEFDDNCRIGSGRFGSVYRGTLPDGREVAIKRAKSWNRDIEMAFNSEMIALARASHENIVCLLGCCSESGECVLVSELMINGTLYDQLHKRSPMAAPVLWWRGRLTIALHAARGIEYMHVHTVPPIIHRDIKSANILLGNLWIAKVTNLGQSSVLNPLDDNGDNPQKQWGTAGYKDPEYYRLQHMMDKSDYSFVCSTHVCPRRHLTRPRPSPTSATSPRTASAPSDTSAPP</sequence>
<evidence type="ECO:0000256" key="5">
    <source>
        <dbReference type="ARBA" id="ARBA00022777"/>
    </source>
</evidence>
<proteinExistence type="predicted"/>
<keyword evidence="6" id="KW-0067">ATP-binding</keyword>
<evidence type="ECO:0000256" key="1">
    <source>
        <dbReference type="ARBA" id="ARBA00012513"/>
    </source>
</evidence>
<dbReference type="FunFam" id="3.30.200.20:FF:000465">
    <property type="entry name" value="Cysteine-rich receptor-like protein kinase 6"/>
    <property type="match status" value="1"/>
</dbReference>
<dbReference type="ExpressionAtlas" id="M8ARH1">
    <property type="expression patterns" value="baseline"/>
</dbReference>
<dbReference type="PANTHER" id="PTHR45707">
    <property type="entry name" value="C2 CALCIUM/LIPID-BINDING PLANT PHOSPHORIBOSYLTRANSFERASE FAMILY PROTEIN"/>
    <property type="match status" value="1"/>
</dbReference>
<feature type="compositionally biased region" description="Low complexity" evidence="9">
    <location>
        <begin position="690"/>
        <end position="709"/>
    </location>
</feature>
<dbReference type="InterPro" id="IPR011009">
    <property type="entry name" value="Kinase-like_dom_sf"/>
</dbReference>
<feature type="domain" description="Protein kinase" evidence="10">
    <location>
        <begin position="481"/>
        <end position="709"/>
    </location>
</feature>
<dbReference type="Pfam" id="PF07714">
    <property type="entry name" value="PK_Tyr_Ser-Thr"/>
    <property type="match status" value="1"/>
</dbReference>
<dbReference type="PROSITE" id="PS00108">
    <property type="entry name" value="PROTEIN_KINASE_ST"/>
    <property type="match status" value="2"/>
</dbReference>
<evidence type="ECO:0000256" key="9">
    <source>
        <dbReference type="SAM" id="MobiDB-lite"/>
    </source>
</evidence>
<keyword evidence="2" id="KW-0723">Serine/threonine-protein kinase</keyword>
<accession>M8ARH1</accession>
<dbReference type="GO" id="GO:0005524">
    <property type="term" value="F:ATP binding"/>
    <property type="evidence" value="ECO:0007669"/>
    <property type="project" value="UniProtKB-UniRule"/>
</dbReference>
<feature type="domain" description="Protein kinase" evidence="10">
    <location>
        <begin position="38"/>
        <end position="290"/>
    </location>
</feature>
<dbReference type="Pfam" id="PF00069">
    <property type="entry name" value="Pkinase"/>
    <property type="match status" value="1"/>
</dbReference>
<dbReference type="InterPro" id="IPR017441">
    <property type="entry name" value="Protein_kinase_ATP_BS"/>
</dbReference>
<feature type="region of interest" description="Disordered" evidence="9">
    <location>
        <begin position="681"/>
        <end position="709"/>
    </location>
</feature>
<dbReference type="SUPFAM" id="SSF56112">
    <property type="entry name" value="Protein kinase-like (PK-like)"/>
    <property type="match status" value="2"/>
</dbReference>
<dbReference type="Gene3D" id="3.30.200.20">
    <property type="entry name" value="Phosphorylase Kinase, domain 1"/>
    <property type="match status" value="2"/>
</dbReference>
<comment type="catalytic activity">
    <reaction evidence="8">
        <text>L-seryl-[protein] + ATP = O-phospho-L-seryl-[protein] + ADP + H(+)</text>
        <dbReference type="Rhea" id="RHEA:17989"/>
        <dbReference type="Rhea" id="RHEA-COMP:9863"/>
        <dbReference type="Rhea" id="RHEA-COMP:11604"/>
        <dbReference type="ChEBI" id="CHEBI:15378"/>
        <dbReference type="ChEBI" id="CHEBI:29999"/>
        <dbReference type="ChEBI" id="CHEBI:30616"/>
        <dbReference type="ChEBI" id="CHEBI:83421"/>
        <dbReference type="ChEBI" id="CHEBI:456216"/>
        <dbReference type="EC" id="2.7.11.1"/>
    </reaction>
</comment>
<dbReference type="AlphaFoldDB" id="M8ARH1"/>
<dbReference type="SMART" id="SM00220">
    <property type="entry name" value="S_TKc"/>
    <property type="match status" value="1"/>
</dbReference>
<dbReference type="InterPro" id="IPR001245">
    <property type="entry name" value="Ser-Thr/Tyr_kinase_cat_dom"/>
</dbReference>
<evidence type="ECO:0000256" key="6">
    <source>
        <dbReference type="ARBA" id="ARBA00022840"/>
    </source>
</evidence>
<dbReference type="PANTHER" id="PTHR45707:SF77">
    <property type="entry name" value="PROTEIN KINASE DOMAIN-CONTAINING PROTEIN"/>
    <property type="match status" value="1"/>
</dbReference>
<dbReference type="InterPro" id="IPR008271">
    <property type="entry name" value="Ser/Thr_kinase_AS"/>
</dbReference>
<dbReference type="PROSITE" id="PS00107">
    <property type="entry name" value="PROTEIN_KINASE_ATP"/>
    <property type="match status" value="2"/>
</dbReference>
<evidence type="ECO:0000256" key="4">
    <source>
        <dbReference type="ARBA" id="ARBA00022741"/>
    </source>
</evidence>
<name>M8ARH1_AEGTA</name>
<evidence type="ECO:0000256" key="2">
    <source>
        <dbReference type="ARBA" id="ARBA00022527"/>
    </source>
</evidence>
<evidence type="ECO:0000256" key="7">
    <source>
        <dbReference type="ARBA" id="ARBA00047899"/>
    </source>
</evidence>
<dbReference type="PROSITE" id="PS50011">
    <property type="entry name" value="PROTEIN_KINASE_DOM"/>
    <property type="match status" value="2"/>
</dbReference>
<protein>
    <recommendedName>
        <fullName evidence="1">non-specific serine/threonine protein kinase</fullName>
        <ecNumber evidence="1">2.7.11.1</ecNumber>
    </recommendedName>
</protein>
<keyword evidence="4" id="KW-0547">Nucleotide-binding</keyword>
<keyword evidence="5" id="KW-0418">Kinase</keyword>
<reference evidence="11" key="1">
    <citation type="submission" date="2015-06" db="UniProtKB">
        <authorList>
            <consortium name="EnsemblPlants"/>
        </authorList>
    </citation>
    <scope>IDENTIFICATION</scope>
</reference>
<comment type="catalytic activity">
    <reaction evidence="7">
        <text>L-threonyl-[protein] + ATP = O-phospho-L-threonyl-[protein] + ADP + H(+)</text>
        <dbReference type="Rhea" id="RHEA:46608"/>
        <dbReference type="Rhea" id="RHEA-COMP:11060"/>
        <dbReference type="Rhea" id="RHEA-COMP:11605"/>
        <dbReference type="ChEBI" id="CHEBI:15378"/>
        <dbReference type="ChEBI" id="CHEBI:30013"/>
        <dbReference type="ChEBI" id="CHEBI:30616"/>
        <dbReference type="ChEBI" id="CHEBI:61977"/>
        <dbReference type="ChEBI" id="CHEBI:456216"/>
        <dbReference type="EC" id="2.7.11.1"/>
    </reaction>
</comment>
<dbReference type="InterPro" id="IPR000719">
    <property type="entry name" value="Prot_kinase_dom"/>
</dbReference>
<organism evidence="11">
    <name type="scientific">Aegilops tauschii</name>
    <name type="common">Tausch's goatgrass</name>
    <name type="synonym">Aegilops squarrosa</name>
    <dbReference type="NCBI Taxonomy" id="37682"/>
    <lineage>
        <taxon>Eukaryota</taxon>
        <taxon>Viridiplantae</taxon>
        <taxon>Streptophyta</taxon>
        <taxon>Embryophyta</taxon>
        <taxon>Tracheophyta</taxon>
        <taxon>Spermatophyta</taxon>
        <taxon>Magnoliopsida</taxon>
        <taxon>Liliopsida</taxon>
        <taxon>Poales</taxon>
        <taxon>Poaceae</taxon>
        <taxon>BOP clade</taxon>
        <taxon>Pooideae</taxon>
        <taxon>Triticodae</taxon>
        <taxon>Triticeae</taxon>
        <taxon>Triticinae</taxon>
        <taxon>Aegilops</taxon>
    </lineage>
</organism>
<evidence type="ECO:0000256" key="8">
    <source>
        <dbReference type="ARBA" id="ARBA00048679"/>
    </source>
</evidence>
<evidence type="ECO:0000256" key="3">
    <source>
        <dbReference type="ARBA" id="ARBA00022679"/>
    </source>
</evidence>
<dbReference type="EC" id="2.7.11.1" evidence="1"/>
<dbReference type="FunFam" id="1.10.510.10:FF:001023">
    <property type="entry name" value="Os07g0541700 protein"/>
    <property type="match status" value="1"/>
</dbReference>
<dbReference type="GO" id="GO:0004674">
    <property type="term" value="F:protein serine/threonine kinase activity"/>
    <property type="evidence" value="ECO:0007669"/>
    <property type="project" value="UniProtKB-KW"/>
</dbReference>
<dbReference type="Gene3D" id="1.10.510.10">
    <property type="entry name" value="Transferase(Phosphotransferase) domain 1"/>
    <property type="match status" value="2"/>
</dbReference>